<reference evidence="4" key="1">
    <citation type="journal article" date="2019" name="Int. J. Syst. Evol. Microbiol.">
        <title>The Global Catalogue of Microorganisms (GCM) 10K type strain sequencing project: providing services to taxonomists for standard genome sequencing and annotation.</title>
        <authorList>
            <consortium name="The Broad Institute Genomics Platform"/>
            <consortium name="The Broad Institute Genome Sequencing Center for Infectious Disease"/>
            <person name="Wu L."/>
            <person name="Ma J."/>
        </authorList>
    </citation>
    <scope>NUCLEOTIDE SEQUENCE [LARGE SCALE GENOMIC DNA]</scope>
    <source>
        <strain evidence="4">CCUG 43114</strain>
    </source>
</reference>
<dbReference type="PANTHER" id="PTHR32125:SF4">
    <property type="entry name" value="2-C-METHYL-D-ERYTHRITOL 4-PHOSPHATE CYTIDYLYLTRANSFERASE, CHLOROPLASTIC"/>
    <property type="match status" value="1"/>
</dbReference>
<dbReference type="InterPro" id="IPR050088">
    <property type="entry name" value="IspD/TarI_cytidylyltransf_bact"/>
</dbReference>
<dbReference type="InterPro" id="IPR034683">
    <property type="entry name" value="IspD/TarI"/>
</dbReference>
<evidence type="ECO:0000256" key="1">
    <source>
        <dbReference type="ARBA" id="ARBA00022679"/>
    </source>
</evidence>
<dbReference type="SUPFAM" id="SSF53448">
    <property type="entry name" value="Nucleotide-diphospho-sugar transferases"/>
    <property type="match status" value="1"/>
</dbReference>
<proteinExistence type="predicted"/>
<dbReference type="InterPro" id="IPR018294">
    <property type="entry name" value="ISPD_synthase_CS"/>
</dbReference>
<dbReference type="GO" id="GO:0016779">
    <property type="term" value="F:nucleotidyltransferase activity"/>
    <property type="evidence" value="ECO:0007669"/>
    <property type="project" value="UniProtKB-KW"/>
</dbReference>
<dbReference type="Proteomes" id="UP001596122">
    <property type="component" value="Unassembled WGS sequence"/>
</dbReference>
<comment type="caution">
    <text evidence="3">The sequence shown here is derived from an EMBL/GenBank/DDBJ whole genome shotgun (WGS) entry which is preliminary data.</text>
</comment>
<accession>A0ABW0GM96</accession>
<keyword evidence="1" id="KW-0808">Transferase</keyword>
<sequence length="256" mass="25304">MSDLPARPDPAADAVGATRDEALPPSALVVLAAGSGRRVGAGTNKALLPLAGRPVLAWSLHRTAGATWCARTVVVARADELDEVAAVVAAADPRPGPVDVVAGGASRHASEAAALTVLADDVAAGRVQVVVVHDAARPLADAALFDAVVGAAARSGGAVPVVARHDLVPVEGPWDGGHPLALADVGSVQTPQAFAARPLLAAYTSAARDGFEGTDTAACVERYGGGGAVVAVPGSRRNLKVTFAGDLPVAAALLGG</sequence>
<evidence type="ECO:0000313" key="3">
    <source>
        <dbReference type="EMBL" id="MFC5381043.1"/>
    </source>
</evidence>
<dbReference type="RefSeq" id="WP_340270944.1">
    <property type="nucleotide sequence ID" value="NZ_JBBEOG010000008.1"/>
</dbReference>
<dbReference type="Pfam" id="PF01128">
    <property type="entry name" value="IspD"/>
    <property type="match status" value="1"/>
</dbReference>
<dbReference type="InterPro" id="IPR029044">
    <property type="entry name" value="Nucleotide-diphossugar_trans"/>
</dbReference>
<evidence type="ECO:0000256" key="2">
    <source>
        <dbReference type="ARBA" id="ARBA00022695"/>
    </source>
</evidence>
<gene>
    <name evidence="3" type="ORF">ACFPJ6_09585</name>
</gene>
<organism evidence="3 4">
    <name type="scientific">Aquipuribacter nitratireducens</name>
    <dbReference type="NCBI Taxonomy" id="650104"/>
    <lineage>
        <taxon>Bacteria</taxon>
        <taxon>Bacillati</taxon>
        <taxon>Actinomycetota</taxon>
        <taxon>Actinomycetes</taxon>
        <taxon>Micrococcales</taxon>
        <taxon>Intrasporangiaceae</taxon>
        <taxon>Aquipuribacter</taxon>
    </lineage>
</organism>
<dbReference type="EMBL" id="JBHSLD010000007">
    <property type="protein sequence ID" value="MFC5381043.1"/>
    <property type="molecule type" value="Genomic_DNA"/>
</dbReference>
<dbReference type="Gene3D" id="3.90.550.10">
    <property type="entry name" value="Spore Coat Polysaccharide Biosynthesis Protein SpsA, Chain A"/>
    <property type="match status" value="1"/>
</dbReference>
<keyword evidence="2 3" id="KW-0548">Nucleotidyltransferase</keyword>
<protein>
    <submittedName>
        <fullName evidence="3">2-C-methyl-D-erythritol 4-phosphate cytidylyltransferase</fullName>
    </submittedName>
</protein>
<dbReference type="PANTHER" id="PTHR32125">
    <property type="entry name" value="2-C-METHYL-D-ERYTHRITOL 4-PHOSPHATE CYTIDYLYLTRANSFERASE, CHLOROPLASTIC"/>
    <property type="match status" value="1"/>
</dbReference>
<evidence type="ECO:0000313" key="4">
    <source>
        <dbReference type="Proteomes" id="UP001596122"/>
    </source>
</evidence>
<keyword evidence="4" id="KW-1185">Reference proteome</keyword>
<dbReference type="PROSITE" id="PS01295">
    <property type="entry name" value="ISPD"/>
    <property type="match status" value="1"/>
</dbReference>
<name>A0ABW0GM96_9MICO</name>